<proteinExistence type="predicted"/>
<sequence length="961" mass="110050">MASLSPSMERRSEIVFEVRPTILRVSLNYRVVAVWHRVAGDEDTTGGEANHGVGSVEGEGFAGLESYEYDLQEDETENDHPVEGERSAGMESDENDFQEDDTEHDRHAEADVDNGDAVELEDGLDGAGGMSENYAEEEFYAVDSAESIGWIDFLNLSAEDVLRFNFADVDIAFEFYQQYAKHHGFGVRRSRSEKRGELRIRQEFVCHRQGFRSPKFYSMPNRQKRPRAETRCGCPARMLLRMDDESGRWHVAFFSDAHNHHVLELRFSSMLPGHRRMSEADIQQMNDMRKGGIGVSRIHGFMASLAGGYHNVPYTTRDMHNVNAKQRREGGLDAESCLRSEKRGELRIRQEFVCHRQGFRSPKFYSMPNRQKRPRAETRCGCPARMLLRMDDESGRWHVAFFSDAHNHHVLELRFSSMLPGHRRMSEADIQQMNDMRKGGIGVSRIHGFMASLAGGYHNVPYTTRDMHNVNAKQRREGGLDAESCLRQMKSAIEQVFSEAHHRLCAWHLLRNATSNIGKPKFTRMFRDCMLGDYEVGTFQRKWFEMVEKFGVADKRWVQDMYERRHSWATAHIRGKFFAGFRTTSRCEGLHAVISRYVKSRYSYTEFLRHFHRCLMFVRAKEVEADFECAKGDPVMTTNLKQLERSAADNYTRAIFYLFVPILDRACVMRVVDSEDNGSYFIHTVSRYGTPGKEWRGGPMHVHENGMFRGPCEHIIAVLVLNNVHEIPRSLILPRWTKDAKLVAVESMGVIWDSVQLTQHWCLMDWYRKVCKIACHSTEKFQFARDIAVLMLKHFENEDAGNSSFQQEGPPTEGGRPPARNPPRRNTKGNGVHGGKKTQRCRLCREVGHNRTTCPERRTMEPSSSVAEDMDSMDTDMVYDNLSGDLYATAKIPSFECSDSDTHAGFANSDFTGTKTSGPGLSGVMRIAANRLSKLMYYYSVVVHRFVEPDMVVRGIFTAIL</sequence>
<gene>
    <name evidence="3" type="ORF">Ahy_Scaffold1g107398</name>
</gene>
<feature type="compositionally biased region" description="Acidic residues" evidence="1">
    <location>
        <begin position="91"/>
        <end position="102"/>
    </location>
</feature>
<feature type="region of interest" description="Disordered" evidence="1">
    <location>
        <begin position="800"/>
        <end position="838"/>
    </location>
</feature>
<reference evidence="3 4" key="1">
    <citation type="submission" date="2019-01" db="EMBL/GenBank/DDBJ databases">
        <title>Sequencing of cultivated peanut Arachis hypogaea provides insights into genome evolution and oil improvement.</title>
        <authorList>
            <person name="Chen X."/>
        </authorList>
    </citation>
    <scope>NUCLEOTIDE SEQUENCE [LARGE SCALE GENOMIC DNA]</scope>
    <source>
        <strain evidence="4">cv. Fuhuasheng</strain>
        <tissue evidence="3">Leaves</tissue>
    </source>
</reference>
<dbReference type="Proteomes" id="UP000289738">
    <property type="component" value="Unassembled WGS sequence"/>
</dbReference>
<dbReference type="PANTHER" id="PTHR47718">
    <property type="entry name" value="OS01G0519700 PROTEIN"/>
    <property type="match status" value="1"/>
</dbReference>
<dbReference type="Pfam" id="PF03101">
    <property type="entry name" value="FAR1"/>
    <property type="match status" value="2"/>
</dbReference>
<feature type="region of interest" description="Disordered" evidence="1">
    <location>
        <begin position="72"/>
        <end position="115"/>
    </location>
</feature>
<evidence type="ECO:0000259" key="2">
    <source>
        <dbReference type="Pfam" id="PF03101"/>
    </source>
</evidence>
<dbReference type="PANTHER" id="PTHR47718:SF7">
    <property type="entry name" value="PROTEIN FAR1-RELATED SEQUENCE"/>
    <property type="match status" value="1"/>
</dbReference>
<accession>A0A444WVJ4</accession>
<dbReference type="AlphaFoldDB" id="A0A444WVJ4"/>
<feature type="domain" description="FAR1" evidence="2">
    <location>
        <begin position="174"/>
        <end position="263"/>
    </location>
</feature>
<feature type="compositionally biased region" description="Polar residues" evidence="1">
    <location>
        <begin position="800"/>
        <end position="809"/>
    </location>
</feature>
<organism evidence="3 4">
    <name type="scientific">Arachis hypogaea</name>
    <name type="common">Peanut</name>
    <dbReference type="NCBI Taxonomy" id="3818"/>
    <lineage>
        <taxon>Eukaryota</taxon>
        <taxon>Viridiplantae</taxon>
        <taxon>Streptophyta</taxon>
        <taxon>Embryophyta</taxon>
        <taxon>Tracheophyta</taxon>
        <taxon>Spermatophyta</taxon>
        <taxon>Magnoliopsida</taxon>
        <taxon>eudicotyledons</taxon>
        <taxon>Gunneridae</taxon>
        <taxon>Pentapetalae</taxon>
        <taxon>rosids</taxon>
        <taxon>fabids</taxon>
        <taxon>Fabales</taxon>
        <taxon>Fabaceae</taxon>
        <taxon>Papilionoideae</taxon>
        <taxon>50 kb inversion clade</taxon>
        <taxon>dalbergioids sensu lato</taxon>
        <taxon>Dalbergieae</taxon>
        <taxon>Pterocarpus clade</taxon>
        <taxon>Arachis</taxon>
    </lineage>
</organism>
<feature type="domain" description="FAR1" evidence="2">
    <location>
        <begin position="341"/>
        <end position="411"/>
    </location>
</feature>
<comment type="caution">
    <text evidence="3">The sequence shown here is derived from an EMBL/GenBank/DDBJ whole genome shotgun (WGS) entry which is preliminary data.</text>
</comment>
<evidence type="ECO:0000256" key="1">
    <source>
        <dbReference type="SAM" id="MobiDB-lite"/>
    </source>
</evidence>
<name>A0A444WVJ4_ARAHY</name>
<evidence type="ECO:0000313" key="3">
    <source>
        <dbReference type="EMBL" id="RYQ81477.1"/>
    </source>
</evidence>
<evidence type="ECO:0000313" key="4">
    <source>
        <dbReference type="Proteomes" id="UP000289738"/>
    </source>
</evidence>
<protein>
    <recommendedName>
        <fullName evidence="2">FAR1 domain-containing protein</fullName>
    </recommendedName>
</protein>
<keyword evidence="4" id="KW-1185">Reference proteome</keyword>
<feature type="compositionally biased region" description="Basic and acidic residues" evidence="1">
    <location>
        <begin position="78"/>
        <end position="88"/>
    </location>
</feature>
<dbReference type="EMBL" id="SDMP01000021">
    <property type="protein sequence ID" value="RYQ81477.1"/>
    <property type="molecule type" value="Genomic_DNA"/>
</dbReference>
<dbReference type="InterPro" id="IPR004330">
    <property type="entry name" value="FAR1_DNA_bnd_dom"/>
</dbReference>